<feature type="compositionally biased region" description="Basic and acidic residues" evidence="1">
    <location>
        <begin position="45"/>
        <end position="57"/>
    </location>
</feature>
<organism evidence="2 3">
    <name type="scientific">Portunus trituberculatus</name>
    <name type="common">Swimming crab</name>
    <name type="synonym">Neptunus trituberculatus</name>
    <dbReference type="NCBI Taxonomy" id="210409"/>
    <lineage>
        <taxon>Eukaryota</taxon>
        <taxon>Metazoa</taxon>
        <taxon>Ecdysozoa</taxon>
        <taxon>Arthropoda</taxon>
        <taxon>Crustacea</taxon>
        <taxon>Multicrustacea</taxon>
        <taxon>Malacostraca</taxon>
        <taxon>Eumalacostraca</taxon>
        <taxon>Eucarida</taxon>
        <taxon>Decapoda</taxon>
        <taxon>Pleocyemata</taxon>
        <taxon>Brachyura</taxon>
        <taxon>Eubrachyura</taxon>
        <taxon>Portunoidea</taxon>
        <taxon>Portunidae</taxon>
        <taxon>Portuninae</taxon>
        <taxon>Portunus</taxon>
    </lineage>
</organism>
<proteinExistence type="predicted"/>
<feature type="compositionally biased region" description="Basic and acidic residues" evidence="1">
    <location>
        <begin position="70"/>
        <end position="80"/>
    </location>
</feature>
<evidence type="ECO:0000313" key="2">
    <source>
        <dbReference type="EMBL" id="MPC14850.1"/>
    </source>
</evidence>
<feature type="region of interest" description="Disordered" evidence="1">
    <location>
        <begin position="1"/>
        <end position="80"/>
    </location>
</feature>
<sequence>MRRRAQQAPSLVHRDTSGTQNHHAPSPSFAGRAERGGEGQALTDGRGKLESQRKEGPKSLPPPTMTRAQRQKEHNGGRPG</sequence>
<keyword evidence="3" id="KW-1185">Reference proteome</keyword>
<evidence type="ECO:0000256" key="1">
    <source>
        <dbReference type="SAM" id="MobiDB-lite"/>
    </source>
</evidence>
<dbReference type="AlphaFoldDB" id="A0A5B7CZH6"/>
<accession>A0A5B7CZH6</accession>
<gene>
    <name evidence="2" type="ORF">E2C01_007626</name>
</gene>
<dbReference type="EMBL" id="VSRR010000383">
    <property type="protein sequence ID" value="MPC14850.1"/>
    <property type="molecule type" value="Genomic_DNA"/>
</dbReference>
<protein>
    <submittedName>
        <fullName evidence="2">Uncharacterized protein</fullName>
    </submittedName>
</protein>
<dbReference type="Proteomes" id="UP000324222">
    <property type="component" value="Unassembled WGS sequence"/>
</dbReference>
<comment type="caution">
    <text evidence="2">The sequence shown here is derived from an EMBL/GenBank/DDBJ whole genome shotgun (WGS) entry which is preliminary data.</text>
</comment>
<reference evidence="2 3" key="1">
    <citation type="submission" date="2019-05" db="EMBL/GenBank/DDBJ databases">
        <title>Another draft genome of Portunus trituberculatus and its Hox gene families provides insights of decapod evolution.</title>
        <authorList>
            <person name="Jeong J.-H."/>
            <person name="Song I."/>
            <person name="Kim S."/>
            <person name="Choi T."/>
            <person name="Kim D."/>
            <person name="Ryu S."/>
            <person name="Kim W."/>
        </authorList>
    </citation>
    <scope>NUCLEOTIDE SEQUENCE [LARGE SCALE GENOMIC DNA]</scope>
    <source>
        <tissue evidence="2">Muscle</tissue>
    </source>
</reference>
<evidence type="ECO:0000313" key="3">
    <source>
        <dbReference type="Proteomes" id="UP000324222"/>
    </source>
</evidence>
<name>A0A5B7CZH6_PORTR</name>